<dbReference type="InterPro" id="IPR002645">
    <property type="entry name" value="STAS_dom"/>
</dbReference>
<dbReference type="STRING" id="1842727.RD110_18495"/>
<dbReference type="Gene3D" id="3.30.750.24">
    <property type="entry name" value="STAS domain"/>
    <property type="match status" value="1"/>
</dbReference>
<dbReference type="Pfam" id="PF01740">
    <property type="entry name" value="STAS"/>
    <property type="match status" value="1"/>
</dbReference>
<dbReference type="PANTHER" id="PTHR33745">
    <property type="entry name" value="RSBT ANTAGONIST PROTEIN RSBS-RELATED"/>
    <property type="match status" value="1"/>
</dbReference>
<gene>
    <name evidence="2" type="ORF">RD110_18495</name>
</gene>
<dbReference type="InterPro" id="IPR051932">
    <property type="entry name" value="Bact_StressResp_Reg"/>
</dbReference>
<protein>
    <recommendedName>
        <fullName evidence="1">STAS domain-containing protein</fullName>
    </recommendedName>
</protein>
<reference evidence="2 3" key="1">
    <citation type="submission" date="2017-01" db="EMBL/GenBank/DDBJ databases">
        <authorList>
            <person name="Mah S.A."/>
            <person name="Swanson W.J."/>
            <person name="Moy G.W."/>
            <person name="Vacquier V.D."/>
        </authorList>
    </citation>
    <scope>NUCLEOTIDE SEQUENCE [LARGE SCALE GENOMIC DNA]</scope>
    <source>
        <strain evidence="2 3">DCY110</strain>
    </source>
</reference>
<accession>A0A1P8JYW3</accession>
<evidence type="ECO:0000259" key="1">
    <source>
        <dbReference type="PROSITE" id="PS50801"/>
    </source>
</evidence>
<dbReference type="PANTHER" id="PTHR33745:SF1">
    <property type="entry name" value="RSBT ANTAGONIST PROTEIN RSBS"/>
    <property type="match status" value="1"/>
</dbReference>
<dbReference type="AlphaFoldDB" id="A0A1P8JYW3"/>
<dbReference type="SUPFAM" id="SSF52091">
    <property type="entry name" value="SpoIIaa-like"/>
    <property type="match status" value="1"/>
</dbReference>
<feature type="domain" description="STAS" evidence="1">
    <location>
        <begin position="1"/>
        <end position="108"/>
    </location>
</feature>
<dbReference type="Proteomes" id="UP000186609">
    <property type="component" value="Chromosome"/>
</dbReference>
<proteinExistence type="predicted"/>
<sequence>MTQAQGCLVITLQADLTDEAFGGVHRAVTERLVESQLDAAIFDFSGVQILDAYEFDRFARLARVAGLLGARVVLVGLTPGIAAFLAHADVDTEGMRFCLQMEDAFALLARRQT</sequence>
<name>A0A1P8JYW3_9BURK</name>
<evidence type="ECO:0000313" key="2">
    <source>
        <dbReference type="EMBL" id="APW38946.1"/>
    </source>
</evidence>
<organism evidence="2 3">
    <name type="scientific">Rhodoferax koreensis</name>
    <dbReference type="NCBI Taxonomy" id="1842727"/>
    <lineage>
        <taxon>Bacteria</taxon>
        <taxon>Pseudomonadati</taxon>
        <taxon>Pseudomonadota</taxon>
        <taxon>Betaproteobacteria</taxon>
        <taxon>Burkholderiales</taxon>
        <taxon>Comamonadaceae</taxon>
        <taxon>Rhodoferax</taxon>
    </lineage>
</organism>
<keyword evidence="3" id="KW-1185">Reference proteome</keyword>
<dbReference type="InterPro" id="IPR036513">
    <property type="entry name" value="STAS_dom_sf"/>
</dbReference>
<dbReference type="EMBL" id="CP019236">
    <property type="protein sequence ID" value="APW38946.1"/>
    <property type="molecule type" value="Genomic_DNA"/>
</dbReference>
<dbReference type="KEGG" id="rhy:RD110_18495"/>
<evidence type="ECO:0000313" key="3">
    <source>
        <dbReference type="Proteomes" id="UP000186609"/>
    </source>
</evidence>
<dbReference type="PROSITE" id="PS50801">
    <property type="entry name" value="STAS"/>
    <property type="match status" value="1"/>
</dbReference>
<dbReference type="CDD" id="cd07041">
    <property type="entry name" value="STAS_RsbR_RsbS_like"/>
    <property type="match status" value="1"/>
</dbReference>